<gene>
    <name evidence="3" type="ordered locus">Metin_1438</name>
</gene>
<sequence length="315" mass="35109">MIVMIAELLESLKISGIYTIKLLAIILPTIFIINFLINLGILSNISKLLSPLLKRVNINQVSTYSFLTCFLSPTVGYTILATGYKEGKVNEIEVIGSSLLNSFPSVFSHLLTFFIPVVIPILGFVGVIFILIRLLTSIIKSLIGFIILYKFSSSENKDFKLEKIDKKKNLRDSLKKTLKFGKRLGIIMFSMITLVTFLSKVGFFNTFANLVKPITNLLNLSPNVAILALTETLNVNAAIVMAGEFLRNNLLTPKEIIIGLIIGNIVSFSSKYIRHSLPLQTSLFGLRLGTKIVIINALITLFLDIIYIVILLKFF</sequence>
<name>D5VU33_METIM</name>
<dbReference type="OrthoDB" id="51620at2157"/>
<dbReference type="InterPro" id="IPR038880">
    <property type="entry name" value="MJ0871-like"/>
</dbReference>
<dbReference type="STRING" id="573063.Metin_1438"/>
<feature type="domain" description="Nucleoside transporter/FeoB GTPase Gate" evidence="2">
    <location>
        <begin position="20"/>
        <end position="117"/>
    </location>
</feature>
<keyword evidence="1" id="KW-0812">Transmembrane</keyword>
<reference evidence="3" key="1">
    <citation type="submission" date="2010-04" db="EMBL/GenBank/DDBJ databases">
        <title>Complete sequence of Methanocaldococcus infernus ME.</title>
        <authorList>
            <consortium name="US DOE Joint Genome Institute"/>
            <person name="Lucas S."/>
            <person name="Copeland A."/>
            <person name="Lapidus A."/>
            <person name="Cheng J.-F."/>
            <person name="Bruce D."/>
            <person name="Goodwin L."/>
            <person name="Pitluck S."/>
            <person name="Munk A.C."/>
            <person name="Detter J.C."/>
            <person name="Han C."/>
            <person name="Tapia R."/>
            <person name="Land M."/>
            <person name="Hauser L."/>
            <person name="Kyrpides N."/>
            <person name="Mikhailova N."/>
            <person name="Sieprawska-Lupa M."/>
            <person name="Whitman W.B."/>
            <person name="Woyke T."/>
        </authorList>
    </citation>
    <scope>NUCLEOTIDE SEQUENCE [LARGE SCALE GENOMIC DNA]</scope>
    <source>
        <strain evidence="3">ME</strain>
    </source>
</reference>
<keyword evidence="1" id="KW-0472">Membrane</keyword>
<keyword evidence="4" id="KW-1185">Reference proteome</keyword>
<dbReference type="GeneID" id="9132477"/>
<dbReference type="RefSeq" id="WP_013100831.1">
    <property type="nucleotide sequence ID" value="NC_014122.1"/>
</dbReference>
<dbReference type="PANTHER" id="PTHR38139:SF1">
    <property type="entry name" value="NUCLEOSIDE TRANSPORTER_FEOB GTPASE GATE DOMAIN-CONTAINING PROTEIN"/>
    <property type="match status" value="1"/>
</dbReference>
<evidence type="ECO:0000313" key="4">
    <source>
        <dbReference type="Proteomes" id="UP000002061"/>
    </source>
</evidence>
<dbReference type="Pfam" id="PF07670">
    <property type="entry name" value="Gate"/>
    <property type="match status" value="1"/>
</dbReference>
<feature type="transmembrane region" description="Helical" evidence="1">
    <location>
        <begin position="61"/>
        <end position="80"/>
    </location>
</feature>
<protein>
    <submittedName>
        <fullName evidence="3">Nucleoside recognition domain protein</fullName>
    </submittedName>
</protein>
<keyword evidence="1" id="KW-1133">Transmembrane helix</keyword>
<dbReference type="PANTHER" id="PTHR38139">
    <property type="entry name" value="GATE DOMAIN-CONTAINING PROTEIN"/>
    <property type="match status" value="1"/>
</dbReference>
<dbReference type="AlphaFoldDB" id="D5VU33"/>
<accession>D5VU33</accession>
<dbReference type="EMBL" id="CP002009">
    <property type="protein sequence ID" value="ADG14086.1"/>
    <property type="molecule type" value="Genomic_DNA"/>
</dbReference>
<dbReference type="Proteomes" id="UP000002061">
    <property type="component" value="Chromosome"/>
</dbReference>
<dbReference type="HOGENOM" id="CLU_048086_2_0_2"/>
<feature type="transmembrane region" description="Helical" evidence="1">
    <location>
        <begin position="106"/>
        <end position="132"/>
    </location>
</feature>
<dbReference type="eggNOG" id="arCOG00360">
    <property type="taxonomic scope" value="Archaea"/>
</dbReference>
<organism evidence="3 4">
    <name type="scientific">Methanocaldococcus infernus (strain DSM 11812 / JCM 15783 / ME)</name>
    <dbReference type="NCBI Taxonomy" id="573063"/>
    <lineage>
        <taxon>Archaea</taxon>
        <taxon>Methanobacteriati</taxon>
        <taxon>Methanobacteriota</taxon>
        <taxon>Methanomada group</taxon>
        <taxon>Methanococci</taxon>
        <taxon>Methanococcales</taxon>
        <taxon>Methanocaldococcaceae</taxon>
        <taxon>Methanocaldococcus</taxon>
    </lineage>
</organism>
<dbReference type="KEGG" id="mif:Metin_1438"/>
<evidence type="ECO:0000259" key="2">
    <source>
        <dbReference type="Pfam" id="PF07670"/>
    </source>
</evidence>
<evidence type="ECO:0000256" key="1">
    <source>
        <dbReference type="SAM" id="Phobius"/>
    </source>
</evidence>
<evidence type="ECO:0000313" key="3">
    <source>
        <dbReference type="EMBL" id="ADG14086.1"/>
    </source>
</evidence>
<feature type="transmembrane region" description="Helical" evidence="1">
    <location>
        <begin position="20"/>
        <end position="41"/>
    </location>
</feature>
<dbReference type="InterPro" id="IPR011642">
    <property type="entry name" value="Gate_dom"/>
</dbReference>
<feature type="transmembrane region" description="Helical" evidence="1">
    <location>
        <begin position="184"/>
        <end position="204"/>
    </location>
</feature>
<proteinExistence type="predicted"/>
<feature type="transmembrane region" description="Helical" evidence="1">
    <location>
        <begin position="293"/>
        <end position="312"/>
    </location>
</feature>